<keyword evidence="1" id="KW-0812">Transmembrane</keyword>
<proteinExistence type="predicted"/>
<organism evidence="2 3">
    <name type="scientific">Candidatus Fimiplasma intestinipullorum</name>
    <dbReference type="NCBI Taxonomy" id="2840825"/>
    <lineage>
        <taxon>Bacteria</taxon>
        <taxon>Bacillati</taxon>
        <taxon>Bacillota</taxon>
        <taxon>Clostridia</taxon>
        <taxon>Eubacteriales</taxon>
        <taxon>Candidatus Fimiplasma</taxon>
    </lineage>
</organism>
<feature type="transmembrane region" description="Helical" evidence="1">
    <location>
        <begin position="73"/>
        <end position="94"/>
    </location>
</feature>
<reference evidence="2" key="2">
    <citation type="journal article" date="2021" name="PeerJ">
        <title>Extensive microbial diversity within the chicken gut microbiome revealed by metagenomics and culture.</title>
        <authorList>
            <person name="Gilroy R."/>
            <person name="Ravi A."/>
            <person name="Getino M."/>
            <person name="Pursley I."/>
            <person name="Horton D.L."/>
            <person name="Alikhan N.F."/>
            <person name="Baker D."/>
            <person name="Gharbi K."/>
            <person name="Hall N."/>
            <person name="Watson M."/>
            <person name="Adriaenssens E.M."/>
            <person name="Foster-Nyarko E."/>
            <person name="Jarju S."/>
            <person name="Secka A."/>
            <person name="Antonio M."/>
            <person name="Oren A."/>
            <person name="Chaudhuri R.R."/>
            <person name="La Ragione R."/>
            <person name="Hildebrand F."/>
            <person name="Pallen M.J."/>
        </authorList>
    </citation>
    <scope>NUCLEOTIDE SEQUENCE</scope>
    <source>
        <strain evidence="2">CHK195-11698</strain>
    </source>
</reference>
<evidence type="ECO:0000313" key="2">
    <source>
        <dbReference type="EMBL" id="HIU12482.1"/>
    </source>
</evidence>
<feature type="transmembrane region" description="Helical" evidence="1">
    <location>
        <begin position="6"/>
        <end position="25"/>
    </location>
</feature>
<name>A0A9D1HKS8_9FIRM</name>
<dbReference type="Proteomes" id="UP000824175">
    <property type="component" value="Unassembled WGS sequence"/>
</dbReference>
<dbReference type="EMBL" id="DVMJ01000001">
    <property type="protein sequence ID" value="HIU12482.1"/>
    <property type="molecule type" value="Genomic_DNA"/>
</dbReference>
<accession>A0A9D1HKS8</accession>
<dbReference type="AlphaFoldDB" id="A0A9D1HKS8"/>
<sequence>MKKYGYMVYYLLATVALICSVTGIYSFQTLAFVLSGLLMLVKVLTSIALPSQLSNSYSQELLSSDLNNHPVMSYRTLGLLLLPLLVIIVVTSLVG</sequence>
<evidence type="ECO:0000256" key="1">
    <source>
        <dbReference type="SAM" id="Phobius"/>
    </source>
</evidence>
<evidence type="ECO:0000313" key="3">
    <source>
        <dbReference type="Proteomes" id="UP000824175"/>
    </source>
</evidence>
<protein>
    <submittedName>
        <fullName evidence="2">Uncharacterized protein</fullName>
    </submittedName>
</protein>
<comment type="caution">
    <text evidence="2">The sequence shown here is derived from an EMBL/GenBank/DDBJ whole genome shotgun (WGS) entry which is preliminary data.</text>
</comment>
<keyword evidence="1" id="KW-0472">Membrane</keyword>
<keyword evidence="1" id="KW-1133">Transmembrane helix</keyword>
<gene>
    <name evidence="2" type="ORF">IAD15_00175</name>
</gene>
<reference evidence="2" key="1">
    <citation type="submission" date="2020-10" db="EMBL/GenBank/DDBJ databases">
        <authorList>
            <person name="Gilroy R."/>
        </authorList>
    </citation>
    <scope>NUCLEOTIDE SEQUENCE</scope>
    <source>
        <strain evidence="2">CHK195-11698</strain>
    </source>
</reference>